<evidence type="ECO:0000259" key="5">
    <source>
        <dbReference type="PROSITE" id="PS50977"/>
    </source>
</evidence>
<dbReference type="InterPro" id="IPR009057">
    <property type="entry name" value="Homeodomain-like_sf"/>
</dbReference>
<dbReference type="InterPro" id="IPR001647">
    <property type="entry name" value="HTH_TetR"/>
</dbReference>
<dbReference type="Pfam" id="PF17935">
    <property type="entry name" value="TetR_C_27"/>
    <property type="match status" value="1"/>
</dbReference>
<comment type="caution">
    <text evidence="6">The sequence shown here is derived from an EMBL/GenBank/DDBJ whole genome shotgun (WGS) entry which is preliminary data.</text>
</comment>
<organism evidence="6 7">
    <name type="scientific">Paenibacillus glycinis</name>
    <dbReference type="NCBI Taxonomy" id="2697035"/>
    <lineage>
        <taxon>Bacteria</taxon>
        <taxon>Bacillati</taxon>
        <taxon>Bacillota</taxon>
        <taxon>Bacilli</taxon>
        <taxon>Bacillales</taxon>
        <taxon>Paenibacillaceae</taxon>
        <taxon>Paenibacillus</taxon>
    </lineage>
</organism>
<evidence type="ECO:0000313" key="7">
    <source>
        <dbReference type="Proteomes" id="UP000665561"/>
    </source>
</evidence>
<dbReference type="PANTHER" id="PTHR30055:SF151">
    <property type="entry name" value="TRANSCRIPTIONAL REGULATORY PROTEIN"/>
    <property type="match status" value="1"/>
</dbReference>
<keyword evidence="3" id="KW-0804">Transcription</keyword>
<dbReference type="Proteomes" id="UP000665561">
    <property type="component" value="Unassembled WGS sequence"/>
</dbReference>
<dbReference type="RefSeq" id="WP_161746760.1">
    <property type="nucleotide sequence ID" value="NZ_JAAAMV010000031.1"/>
</dbReference>
<dbReference type="PRINTS" id="PR00455">
    <property type="entry name" value="HTHTETR"/>
</dbReference>
<keyword evidence="7" id="KW-1185">Reference proteome</keyword>
<dbReference type="Gene3D" id="1.10.357.10">
    <property type="entry name" value="Tetracycline Repressor, domain 2"/>
    <property type="match status" value="1"/>
</dbReference>
<sequence>MAEETLTKDSILDAAESVLRKFGLAKTNMSDIGRALGVSHAALYRHFDGKAALRKAVVERWLLGSLAPLEASVREEDAPERRLYRWLQTLRAFKRERARKDPELFAMYAALVAETEGALEEHLQHLMLQLTSIIESGMAVGAFACEDAGQSAMAILMATTRFHHAAHAAEWELPDSDARFEAIWKLVLNGLASRT</sequence>
<proteinExistence type="predicted"/>
<dbReference type="InterPro" id="IPR041478">
    <property type="entry name" value="TetR_C_27"/>
</dbReference>
<protein>
    <submittedName>
        <fullName evidence="6">TetR family transcriptional regulator</fullName>
    </submittedName>
</protein>
<dbReference type="PANTHER" id="PTHR30055">
    <property type="entry name" value="HTH-TYPE TRANSCRIPTIONAL REGULATOR RUTR"/>
    <property type="match status" value="1"/>
</dbReference>
<reference evidence="6 7" key="1">
    <citation type="submission" date="2020-01" db="EMBL/GenBank/DDBJ databases">
        <title>Paenibacillus soybeanensis sp. nov. isolated from the nodules of soybean (Glycine max(L.) Merr).</title>
        <authorList>
            <person name="Wang H."/>
        </authorList>
    </citation>
    <scope>NUCLEOTIDE SEQUENCE [LARGE SCALE GENOMIC DNA]</scope>
    <source>
        <strain evidence="6 7">T1</strain>
    </source>
</reference>
<evidence type="ECO:0000256" key="2">
    <source>
        <dbReference type="ARBA" id="ARBA00023125"/>
    </source>
</evidence>
<keyword evidence="1" id="KW-0805">Transcription regulation</keyword>
<dbReference type="Pfam" id="PF00440">
    <property type="entry name" value="TetR_N"/>
    <property type="match status" value="1"/>
</dbReference>
<evidence type="ECO:0000256" key="3">
    <source>
        <dbReference type="ARBA" id="ARBA00023163"/>
    </source>
</evidence>
<dbReference type="InterPro" id="IPR036271">
    <property type="entry name" value="Tet_transcr_reg_TetR-rel_C_sf"/>
</dbReference>
<evidence type="ECO:0000256" key="4">
    <source>
        <dbReference type="PROSITE-ProRule" id="PRU00335"/>
    </source>
</evidence>
<dbReference type="SUPFAM" id="SSF48498">
    <property type="entry name" value="Tetracyclin repressor-like, C-terminal domain"/>
    <property type="match status" value="1"/>
</dbReference>
<dbReference type="PROSITE" id="PS50977">
    <property type="entry name" value="HTH_TETR_2"/>
    <property type="match status" value="1"/>
</dbReference>
<accession>A0ABW9XYG2</accession>
<name>A0ABW9XYG2_9BACL</name>
<evidence type="ECO:0000313" key="6">
    <source>
        <dbReference type="EMBL" id="NBD27736.1"/>
    </source>
</evidence>
<keyword evidence="2 4" id="KW-0238">DNA-binding</keyword>
<feature type="domain" description="HTH tetR-type" evidence="5">
    <location>
        <begin position="5"/>
        <end position="65"/>
    </location>
</feature>
<feature type="DNA-binding region" description="H-T-H motif" evidence="4">
    <location>
        <begin position="28"/>
        <end position="47"/>
    </location>
</feature>
<dbReference type="SUPFAM" id="SSF46689">
    <property type="entry name" value="Homeodomain-like"/>
    <property type="match status" value="1"/>
</dbReference>
<evidence type="ECO:0000256" key="1">
    <source>
        <dbReference type="ARBA" id="ARBA00023015"/>
    </source>
</evidence>
<gene>
    <name evidence="6" type="ORF">GT019_28020</name>
</gene>
<dbReference type="EMBL" id="JAAAMV010000031">
    <property type="protein sequence ID" value="NBD27736.1"/>
    <property type="molecule type" value="Genomic_DNA"/>
</dbReference>
<dbReference type="InterPro" id="IPR050109">
    <property type="entry name" value="HTH-type_TetR-like_transc_reg"/>
</dbReference>